<feature type="chain" id="PRO_5046810818" description="DUF3152 domain-containing protein" evidence="2">
    <location>
        <begin position="22"/>
        <end position="237"/>
    </location>
</feature>
<protein>
    <recommendedName>
        <fullName evidence="3">DUF3152 domain-containing protein</fullName>
    </recommendedName>
</protein>
<evidence type="ECO:0000256" key="1">
    <source>
        <dbReference type="SAM" id="MobiDB-lite"/>
    </source>
</evidence>
<dbReference type="Proteomes" id="UP001500642">
    <property type="component" value="Unassembled WGS sequence"/>
</dbReference>
<dbReference type="RefSeq" id="WP_345030441.1">
    <property type="nucleotide sequence ID" value="NZ_BAABGL010000004.1"/>
</dbReference>
<evidence type="ECO:0000259" key="3">
    <source>
        <dbReference type="Pfam" id="PF11350"/>
    </source>
</evidence>
<reference evidence="5" key="1">
    <citation type="journal article" date="2019" name="Int. J. Syst. Evol. Microbiol.">
        <title>The Global Catalogue of Microorganisms (GCM) 10K type strain sequencing project: providing services to taxonomists for standard genome sequencing and annotation.</title>
        <authorList>
            <consortium name="The Broad Institute Genomics Platform"/>
            <consortium name="The Broad Institute Genome Sequencing Center for Infectious Disease"/>
            <person name="Wu L."/>
            <person name="Ma J."/>
        </authorList>
    </citation>
    <scope>NUCLEOTIDE SEQUENCE [LARGE SCALE GENOMIC DNA]</scope>
    <source>
        <strain evidence="5">JCM 17808</strain>
    </source>
</reference>
<accession>A0ABP8J8G0</accession>
<keyword evidence="5" id="KW-1185">Reference proteome</keyword>
<evidence type="ECO:0000313" key="4">
    <source>
        <dbReference type="EMBL" id="GAA4386876.1"/>
    </source>
</evidence>
<name>A0ABP8J8G0_9MICO</name>
<organism evidence="4 5">
    <name type="scientific">Brevibacterium pityocampae</name>
    <dbReference type="NCBI Taxonomy" id="506594"/>
    <lineage>
        <taxon>Bacteria</taxon>
        <taxon>Bacillati</taxon>
        <taxon>Actinomycetota</taxon>
        <taxon>Actinomycetes</taxon>
        <taxon>Micrococcales</taxon>
        <taxon>Brevibacteriaceae</taxon>
        <taxon>Brevibacterium</taxon>
    </lineage>
</organism>
<dbReference type="PROSITE" id="PS51257">
    <property type="entry name" value="PROKAR_LIPOPROTEIN"/>
    <property type="match status" value="1"/>
</dbReference>
<feature type="domain" description="DUF3152" evidence="3">
    <location>
        <begin position="60"/>
        <end position="226"/>
    </location>
</feature>
<feature type="compositionally biased region" description="Low complexity" evidence="1">
    <location>
        <begin position="47"/>
        <end position="59"/>
    </location>
</feature>
<gene>
    <name evidence="4" type="ORF">GCM10023167_10250</name>
</gene>
<keyword evidence="2" id="KW-0732">Signal</keyword>
<evidence type="ECO:0000256" key="2">
    <source>
        <dbReference type="SAM" id="SignalP"/>
    </source>
</evidence>
<sequence length="237" mass="24831">MHPPRPMLPLAAASLVLAVSACTPADSAHQVNAGATPTAAVAPESIPAPGQAAPGTPTPTEVPVSGSGEWASSDEPVEPSTEDGRPFAVAIRVEDDMPIDADEAAEFVIATLQDERGWQTLDGVAFELVVDTAEADSVISIASPDTVDRMCAPLITDGELSCRNGPNVNLNAKRWMQGTEDFESLEVYRQYLINHEVGHALGHGHVSCPGDGEPAPLMHQQSKGLDGCRPNAWPTVA</sequence>
<evidence type="ECO:0000313" key="5">
    <source>
        <dbReference type="Proteomes" id="UP001500642"/>
    </source>
</evidence>
<proteinExistence type="predicted"/>
<dbReference type="InterPro" id="IPR024079">
    <property type="entry name" value="MetalloPept_cat_dom_sf"/>
</dbReference>
<comment type="caution">
    <text evidence="4">The sequence shown here is derived from an EMBL/GenBank/DDBJ whole genome shotgun (WGS) entry which is preliminary data.</text>
</comment>
<dbReference type="Gene3D" id="3.40.390.10">
    <property type="entry name" value="Collagenase (Catalytic Domain)"/>
    <property type="match status" value="1"/>
</dbReference>
<dbReference type="Pfam" id="PF11350">
    <property type="entry name" value="DUF3152"/>
    <property type="match status" value="1"/>
</dbReference>
<feature type="region of interest" description="Disordered" evidence="1">
    <location>
        <begin position="35"/>
        <end position="83"/>
    </location>
</feature>
<feature type="signal peptide" evidence="2">
    <location>
        <begin position="1"/>
        <end position="21"/>
    </location>
</feature>
<dbReference type="InterPro" id="IPR022603">
    <property type="entry name" value="DUF3152"/>
</dbReference>
<dbReference type="EMBL" id="BAABGL010000004">
    <property type="protein sequence ID" value="GAA4386876.1"/>
    <property type="molecule type" value="Genomic_DNA"/>
</dbReference>
<dbReference type="SUPFAM" id="SSF55486">
    <property type="entry name" value="Metalloproteases ('zincins'), catalytic domain"/>
    <property type="match status" value="1"/>
</dbReference>